<gene>
    <name evidence="2" type="ORF">E2C01_058367</name>
</gene>
<dbReference type="EMBL" id="VSRR010021833">
    <property type="protein sequence ID" value="MPC64254.1"/>
    <property type="molecule type" value="Genomic_DNA"/>
</dbReference>
<feature type="region of interest" description="Disordered" evidence="1">
    <location>
        <begin position="72"/>
        <end position="107"/>
    </location>
</feature>
<evidence type="ECO:0000256" key="1">
    <source>
        <dbReference type="SAM" id="MobiDB-lite"/>
    </source>
</evidence>
<proteinExistence type="predicted"/>
<dbReference type="AlphaFoldDB" id="A0A5B7H5W9"/>
<dbReference type="Proteomes" id="UP000324222">
    <property type="component" value="Unassembled WGS sequence"/>
</dbReference>
<name>A0A5B7H5W9_PORTR</name>
<organism evidence="2 3">
    <name type="scientific">Portunus trituberculatus</name>
    <name type="common">Swimming crab</name>
    <name type="synonym">Neptunus trituberculatus</name>
    <dbReference type="NCBI Taxonomy" id="210409"/>
    <lineage>
        <taxon>Eukaryota</taxon>
        <taxon>Metazoa</taxon>
        <taxon>Ecdysozoa</taxon>
        <taxon>Arthropoda</taxon>
        <taxon>Crustacea</taxon>
        <taxon>Multicrustacea</taxon>
        <taxon>Malacostraca</taxon>
        <taxon>Eumalacostraca</taxon>
        <taxon>Eucarida</taxon>
        <taxon>Decapoda</taxon>
        <taxon>Pleocyemata</taxon>
        <taxon>Brachyura</taxon>
        <taxon>Eubrachyura</taxon>
        <taxon>Portunoidea</taxon>
        <taxon>Portunidae</taxon>
        <taxon>Portuninae</taxon>
        <taxon>Portunus</taxon>
    </lineage>
</organism>
<accession>A0A5B7H5W9</accession>
<reference evidence="2 3" key="1">
    <citation type="submission" date="2019-05" db="EMBL/GenBank/DDBJ databases">
        <title>Another draft genome of Portunus trituberculatus and its Hox gene families provides insights of decapod evolution.</title>
        <authorList>
            <person name="Jeong J.-H."/>
            <person name="Song I."/>
            <person name="Kim S."/>
            <person name="Choi T."/>
            <person name="Kim D."/>
            <person name="Ryu S."/>
            <person name="Kim W."/>
        </authorList>
    </citation>
    <scope>NUCLEOTIDE SEQUENCE [LARGE SCALE GENOMIC DNA]</scope>
    <source>
        <tissue evidence="2">Muscle</tissue>
    </source>
</reference>
<keyword evidence="3" id="KW-1185">Reference proteome</keyword>
<feature type="region of interest" description="Disordered" evidence="1">
    <location>
        <begin position="1"/>
        <end position="49"/>
    </location>
</feature>
<evidence type="ECO:0000313" key="3">
    <source>
        <dbReference type="Proteomes" id="UP000324222"/>
    </source>
</evidence>
<feature type="compositionally biased region" description="Polar residues" evidence="1">
    <location>
        <begin position="1"/>
        <end position="12"/>
    </location>
</feature>
<evidence type="ECO:0000313" key="2">
    <source>
        <dbReference type="EMBL" id="MPC64254.1"/>
    </source>
</evidence>
<sequence length="129" mass="13332">MSEASTPATRTQHGSRAHHQQAGPGRATTRHTFRKALSEQASSRQEAYTGKASRLVFRRLCGGGAPGTILAAPHGTPPAAARGCQSSPRGSPCPVPSATRPASLAPTDPLRGISWGRLGWCASPLTVGL</sequence>
<protein>
    <submittedName>
        <fullName evidence="2">Uncharacterized protein</fullName>
    </submittedName>
</protein>
<comment type="caution">
    <text evidence="2">The sequence shown here is derived from an EMBL/GenBank/DDBJ whole genome shotgun (WGS) entry which is preliminary data.</text>
</comment>